<dbReference type="RefSeq" id="XP_033398583.1">
    <property type="nucleotide sequence ID" value="XM_033535169.1"/>
</dbReference>
<feature type="chain" id="PRO_5025394256" description="Secreted protein" evidence="1">
    <location>
        <begin position="20"/>
        <end position="187"/>
    </location>
</feature>
<dbReference type="EMBL" id="ML995483">
    <property type="protein sequence ID" value="KAF2142871.1"/>
    <property type="molecule type" value="Genomic_DNA"/>
</dbReference>
<proteinExistence type="predicted"/>
<dbReference type="AlphaFoldDB" id="A0A6A6BJY7"/>
<keyword evidence="3" id="KW-1185">Reference proteome</keyword>
<evidence type="ECO:0000313" key="2">
    <source>
        <dbReference type="EMBL" id="KAF2142871.1"/>
    </source>
</evidence>
<feature type="signal peptide" evidence="1">
    <location>
        <begin position="1"/>
        <end position="19"/>
    </location>
</feature>
<keyword evidence="1" id="KW-0732">Signal</keyword>
<name>A0A6A6BJY7_9PEZI</name>
<evidence type="ECO:0000313" key="3">
    <source>
        <dbReference type="Proteomes" id="UP000799438"/>
    </source>
</evidence>
<evidence type="ECO:0000256" key="1">
    <source>
        <dbReference type="SAM" id="SignalP"/>
    </source>
</evidence>
<accession>A0A6A6BJY7</accession>
<sequence length="187" mass="19943">MRACMGCCAVLCRSACACAESQQQWRRGNGFGSVFGLAVVERAAARGADPGRKTRGGIVCWGCWGCSQGQELGSWVLRPRGGFLARVAAVEIDLRGLATSHTYSHFNNIVRRVPVGHGREGALPRLARLVLADGFLFLGGPDTSEVRVCAGCWGRFAGLWGPFLRAPVRHGRGTPQDCNHACFAGLG</sequence>
<evidence type="ECO:0008006" key="4">
    <source>
        <dbReference type="Google" id="ProtNLM"/>
    </source>
</evidence>
<dbReference type="Proteomes" id="UP000799438">
    <property type="component" value="Unassembled WGS sequence"/>
</dbReference>
<organism evidence="2 3">
    <name type="scientific">Aplosporella prunicola CBS 121167</name>
    <dbReference type="NCBI Taxonomy" id="1176127"/>
    <lineage>
        <taxon>Eukaryota</taxon>
        <taxon>Fungi</taxon>
        <taxon>Dikarya</taxon>
        <taxon>Ascomycota</taxon>
        <taxon>Pezizomycotina</taxon>
        <taxon>Dothideomycetes</taxon>
        <taxon>Dothideomycetes incertae sedis</taxon>
        <taxon>Botryosphaeriales</taxon>
        <taxon>Aplosporellaceae</taxon>
        <taxon>Aplosporella</taxon>
    </lineage>
</organism>
<gene>
    <name evidence="2" type="ORF">K452DRAFT_12053</name>
</gene>
<protein>
    <recommendedName>
        <fullName evidence="4">Secreted protein</fullName>
    </recommendedName>
</protein>
<reference evidence="2" key="1">
    <citation type="journal article" date="2020" name="Stud. Mycol.">
        <title>101 Dothideomycetes genomes: a test case for predicting lifestyles and emergence of pathogens.</title>
        <authorList>
            <person name="Haridas S."/>
            <person name="Albert R."/>
            <person name="Binder M."/>
            <person name="Bloem J."/>
            <person name="Labutti K."/>
            <person name="Salamov A."/>
            <person name="Andreopoulos B."/>
            <person name="Baker S."/>
            <person name="Barry K."/>
            <person name="Bills G."/>
            <person name="Bluhm B."/>
            <person name="Cannon C."/>
            <person name="Castanera R."/>
            <person name="Culley D."/>
            <person name="Daum C."/>
            <person name="Ezra D."/>
            <person name="Gonzalez J."/>
            <person name="Henrissat B."/>
            <person name="Kuo A."/>
            <person name="Liang C."/>
            <person name="Lipzen A."/>
            <person name="Lutzoni F."/>
            <person name="Magnuson J."/>
            <person name="Mondo S."/>
            <person name="Nolan M."/>
            <person name="Ohm R."/>
            <person name="Pangilinan J."/>
            <person name="Park H.-J."/>
            <person name="Ramirez L."/>
            <person name="Alfaro M."/>
            <person name="Sun H."/>
            <person name="Tritt A."/>
            <person name="Yoshinaga Y."/>
            <person name="Zwiers L.-H."/>
            <person name="Turgeon B."/>
            <person name="Goodwin S."/>
            <person name="Spatafora J."/>
            <person name="Crous P."/>
            <person name="Grigoriev I."/>
        </authorList>
    </citation>
    <scope>NUCLEOTIDE SEQUENCE</scope>
    <source>
        <strain evidence="2">CBS 121167</strain>
    </source>
</reference>
<dbReference type="GeneID" id="54292663"/>